<comment type="similarity">
    <text evidence="1 7">Belongs to the thioredoxin family.</text>
</comment>
<evidence type="ECO:0000256" key="1">
    <source>
        <dbReference type="ARBA" id="ARBA00008987"/>
    </source>
</evidence>
<dbReference type="CDD" id="cd02947">
    <property type="entry name" value="TRX_family"/>
    <property type="match status" value="1"/>
</dbReference>
<proteinExistence type="inferred from homology"/>
<comment type="caution">
    <text evidence="10">The sequence shown here is derived from an EMBL/GenBank/DDBJ whole genome shotgun (WGS) entry which is preliminary data.</text>
</comment>
<evidence type="ECO:0000256" key="7">
    <source>
        <dbReference type="PIRNR" id="PIRNR000077"/>
    </source>
</evidence>
<dbReference type="Gene3D" id="3.40.30.10">
    <property type="entry name" value="Glutaredoxin"/>
    <property type="match status" value="1"/>
</dbReference>
<protein>
    <recommendedName>
        <fullName evidence="2 7">Thioredoxin</fullName>
    </recommendedName>
</protein>
<feature type="domain" description="Thioredoxin" evidence="9">
    <location>
        <begin position="1"/>
        <end position="107"/>
    </location>
</feature>
<evidence type="ECO:0000256" key="6">
    <source>
        <dbReference type="ARBA" id="ARBA00023284"/>
    </source>
</evidence>
<evidence type="ECO:0000259" key="9">
    <source>
        <dbReference type="PROSITE" id="PS51352"/>
    </source>
</evidence>
<organism evidence="10 11">
    <name type="scientific">Candidatus Avoscillospira stercorigallinarum</name>
    <dbReference type="NCBI Taxonomy" id="2840708"/>
    <lineage>
        <taxon>Bacteria</taxon>
        <taxon>Bacillati</taxon>
        <taxon>Bacillota</taxon>
        <taxon>Clostridia</taxon>
        <taxon>Eubacteriales</taxon>
        <taxon>Oscillospiraceae</taxon>
        <taxon>Oscillospiraceae incertae sedis</taxon>
        <taxon>Candidatus Avoscillospira</taxon>
    </lineage>
</organism>
<dbReference type="Pfam" id="PF00085">
    <property type="entry name" value="Thioredoxin"/>
    <property type="match status" value="1"/>
</dbReference>
<reference evidence="10" key="1">
    <citation type="submission" date="2020-10" db="EMBL/GenBank/DDBJ databases">
        <authorList>
            <person name="Gilroy R."/>
        </authorList>
    </citation>
    <scope>NUCLEOTIDE SEQUENCE</scope>
    <source>
        <strain evidence="10">ChiSjej2B20-13462</strain>
    </source>
</reference>
<evidence type="ECO:0000256" key="3">
    <source>
        <dbReference type="ARBA" id="ARBA00022448"/>
    </source>
</evidence>
<dbReference type="SUPFAM" id="SSF52833">
    <property type="entry name" value="Thioredoxin-like"/>
    <property type="match status" value="1"/>
</dbReference>
<dbReference type="Proteomes" id="UP000886874">
    <property type="component" value="Unassembled WGS sequence"/>
</dbReference>
<dbReference type="PROSITE" id="PS00194">
    <property type="entry name" value="THIOREDOXIN_1"/>
    <property type="match status" value="1"/>
</dbReference>
<keyword evidence="3" id="KW-0813">Transport</keyword>
<reference evidence="10" key="2">
    <citation type="journal article" date="2021" name="PeerJ">
        <title>Extensive microbial diversity within the chicken gut microbiome revealed by metagenomics and culture.</title>
        <authorList>
            <person name="Gilroy R."/>
            <person name="Ravi A."/>
            <person name="Getino M."/>
            <person name="Pursley I."/>
            <person name="Horton D.L."/>
            <person name="Alikhan N.F."/>
            <person name="Baker D."/>
            <person name="Gharbi K."/>
            <person name="Hall N."/>
            <person name="Watson M."/>
            <person name="Adriaenssens E.M."/>
            <person name="Foster-Nyarko E."/>
            <person name="Jarju S."/>
            <person name="Secka A."/>
            <person name="Antonio M."/>
            <person name="Oren A."/>
            <person name="Chaudhuri R.R."/>
            <person name="La Ragione R."/>
            <person name="Hildebrand F."/>
            <person name="Pallen M.J."/>
        </authorList>
    </citation>
    <scope>NUCLEOTIDE SEQUENCE</scope>
    <source>
        <strain evidence="10">ChiSjej2B20-13462</strain>
    </source>
</reference>
<keyword evidence="4" id="KW-0249">Electron transport</keyword>
<dbReference type="PROSITE" id="PS51352">
    <property type="entry name" value="THIOREDOXIN_2"/>
    <property type="match status" value="1"/>
</dbReference>
<evidence type="ECO:0000313" key="10">
    <source>
        <dbReference type="EMBL" id="HIQ68897.1"/>
    </source>
</evidence>
<evidence type="ECO:0000256" key="5">
    <source>
        <dbReference type="ARBA" id="ARBA00023157"/>
    </source>
</evidence>
<evidence type="ECO:0000313" key="11">
    <source>
        <dbReference type="Proteomes" id="UP000886874"/>
    </source>
</evidence>
<dbReference type="GO" id="GO:0015035">
    <property type="term" value="F:protein-disulfide reductase activity"/>
    <property type="evidence" value="ECO:0007669"/>
    <property type="project" value="InterPro"/>
</dbReference>
<name>A0A9D0Z465_9FIRM</name>
<dbReference type="PANTHER" id="PTHR45663">
    <property type="entry name" value="GEO12009P1"/>
    <property type="match status" value="1"/>
</dbReference>
<evidence type="ECO:0000256" key="8">
    <source>
        <dbReference type="PIRSR" id="PIRSR000077-4"/>
    </source>
</evidence>
<dbReference type="InterPro" id="IPR005746">
    <property type="entry name" value="Thioredoxin"/>
</dbReference>
<gene>
    <name evidence="10" type="ORF">IAA67_00980</name>
</gene>
<sequence length="107" mass="11850">MATITMNDTQFREAMDQAQGLLLVEFWAPWCVYCRRIGPALAKVAEQYDGRVTVAQINMDDYPALADDQGVELVPTFLLYRGGTLLDTMVAPDSKAAIDAFLAPYLT</sequence>
<evidence type="ECO:0000256" key="2">
    <source>
        <dbReference type="ARBA" id="ARBA00020570"/>
    </source>
</evidence>
<dbReference type="InterPro" id="IPR017937">
    <property type="entry name" value="Thioredoxin_CS"/>
</dbReference>
<keyword evidence="5 8" id="KW-1015">Disulfide bond</keyword>
<dbReference type="AlphaFoldDB" id="A0A9D0Z465"/>
<dbReference type="InterPro" id="IPR036249">
    <property type="entry name" value="Thioredoxin-like_sf"/>
</dbReference>
<dbReference type="PRINTS" id="PR00421">
    <property type="entry name" value="THIOREDOXIN"/>
</dbReference>
<keyword evidence="6 8" id="KW-0676">Redox-active center</keyword>
<evidence type="ECO:0000256" key="4">
    <source>
        <dbReference type="ARBA" id="ARBA00022982"/>
    </source>
</evidence>
<dbReference type="PANTHER" id="PTHR45663:SF11">
    <property type="entry name" value="GEO12009P1"/>
    <property type="match status" value="1"/>
</dbReference>
<dbReference type="GO" id="GO:0045454">
    <property type="term" value="P:cell redox homeostasis"/>
    <property type="evidence" value="ECO:0007669"/>
    <property type="project" value="TreeGrafter"/>
</dbReference>
<dbReference type="EMBL" id="DVFN01000015">
    <property type="protein sequence ID" value="HIQ68897.1"/>
    <property type="molecule type" value="Genomic_DNA"/>
</dbReference>
<dbReference type="GO" id="GO:0005829">
    <property type="term" value="C:cytosol"/>
    <property type="evidence" value="ECO:0007669"/>
    <property type="project" value="TreeGrafter"/>
</dbReference>
<accession>A0A9D0Z465</accession>
<dbReference type="InterPro" id="IPR013766">
    <property type="entry name" value="Thioredoxin_domain"/>
</dbReference>
<feature type="disulfide bond" description="Redox-active" evidence="8">
    <location>
        <begin position="31"/>
        <end position="34"/>
    </location>
</feature>
<dbReference type="PIRSF" id="PIRSF000077">
    <property type="entry name" value="Thioredoxin"/>
    <property type="match status" value="1"/>
</dbReference>